<proteinExistence type="predicted"/>
<protein>
    <recommendedName>
        <fullName evidence="4">DsrE family protein</fullName>
    </recommendedName>
</protein>
<evidence type="ECO:0000313" key="3">
    <source>
        <dbReference type="Proteomes" id="UP000293952"/>
    </source>
</evidence>
<dbReference type="InterPro" id="IPR027396">
    <property type="entry name" value="DsrEFH-like"/>
</dbReference>
<dbReference type="AlphaFoldDB" id="A0A4Q4KPT0"/>
<keyword evidence="1" id="KW-0732">Signal</keyword>
<dbReference type="Proteomes" id="UP000293952">
    <property type="component" value="Unassembled WGS sequence"/>
</dbReference>
<organism evidence="2 3">
    <name type="scientific">Brumimicrobium glaciale</name>
    <dbReference type="NCBI Taxonomy" id="200475"/>
    <lineage>
        <taxon>Bacteria</taxon>
        <taxon>Pseudomonadati</taxon>
        <taxon>Bacteroidota</taxon>
        <taxon>Flavobacteriia</taxon>
        <taxon>Flavobacteriales</taxon>
        <taxon>Crocinitomicaceae</taxon>
        <taxon>Brumimicrobium</taxon>
    </lineage>
</organism>
<comment type="caution">
    <text evidence="2">The sequence shown here is derived from an EMBL/GenBank/DDBJ whole genome shotgun (WGS) entry which is preliminary data.</text>
</comment>
<dbReference type="EMBL" id="SETE01000002">
    <property type="protein sequence ID" value="RYM35040.1"/>
    <property type="molecule type" value="Genomic_DNA"/>
</dbReference>
<dbReference type="SUPFAM" id="SSF75169">
    <property type="entry name" value="DsrEFH-like"/>
    <property type="match status" value="1"/>
</dbReference>
<evidence type="ECO:0008006" key="4">
    <source>
        <dbReference type="Google" id="ProtNLM"/>
    </source>
</evidence>
<accession>A0A4Q4KPT0</accession>
<feature type="chain" id="PRO_5020434342" description="DsrE family protein" evidence="1">
    <location>
        <begin position="23"/>
        <end position="149"/>
    </location>
</feature>
<keyword evidence="3" id="KW-1185">Reference proteome</keyword>
<gene>
    <name evidence="2" type="ORF">ERX46_06610</name>
</gene>
<feature type="signal peptide" evidence="1">
    <location>
        <begin position="1"/>
        <end position="22"/>
    </location>
</feature>
<dbReference type="Gene3D" id="3.40.1260.10">
    <property type="entry name" value="DsrEFH-like"/>
    <property type="match status" value="1"/>
</dbReference>
<reference evidence="2 3" key="1">
    <citation type="submission" date="2019-02" db="EMBL/GenBank/DDBJ databases">
        <title>Genome sequence of the sea-ice species Brumimicrobium glaciale.</title>
        <authorList>
            <person name="Bowman J.P."/>
        </authorList>
    </citation>
    <scope>NUCLEOTIDE SEQUENCE [LARGE SCALE GENOMIC DNA]</scope>
    <source>
        <strain evidence="2 3">IC156</strain>
    </source>
</reference>
<evidence type="ECO:0000256" key="1">
    <source>
        <dbReference type="SAM" id="SignalP"/>
    </source>
</evidence>
<sequence length="149" mass="16878">MKKTFQFLSLVAVMLFSTAVISQNSSNTIDKSVVKTLNKTPNLGFGVSEERPLRSAFMMYEQLKQSEVKFDNYEIVVWGMVVKDIKENKELFDFITKYMDDGLTVSICAVALDKLGVTKEDLPKGFKVVDDAYVRIFELQALGYNVLIP</sequence>
<evidence type="ECO:0000313" key="2">
    <source>
        <dbReference type="EMBL" id="RYM35040.1"/>
    </source>
</evidence>
<name>A0A4Q4KPT0_9FLAO</name>